<keyword evidence="2 9" id="KW-0813">Transport</keyword>
<proteinExistence type="inferred from homology"/>
<comment type="caution">
    <text evidence="11">The sequence shown here is derived from an EMBL/GenBank/DDBJ whole genome shotgun (WGS) entry which is preliminary data.</text>
</comment>
<evidence type="ECO:0000256" key="3">
    <source>
        <dbReference type="ARBA" id="ARBA00022475"/>
    </source>
</evidence>
<dbReference type="Gene3D" id="1.20.5.3310">
    <property type="match status" value="1"/>
</dbReference>
<dbReference type="Proteomes" id="UP001387100">
    <property type="component" value="Unassembled WGS sequence"/>
</dbReference>
<keyword evidence="8 9" id="KW-0472">Membrane</keyword>
<keyword evidence="12" id="KW-1185">Reference proteome</keyword>
<evidence type="ECO:0000256" key="10">
    <source>
        <dbReference type="SAM" id="MobiDB-lite"/>
    </source>
</evidence>
<dbReference type="Pfam" id="PF02416">
    <property type="entry name" value="TatA_B_E"/>
    <property type="match status" value="1"/>
</dbReference>
<dbReference type="HAMAP" id="MF_00236">
    <property type="entry name" value="TatA_E"/>
    <property type="match status" value="1"/>
</dbReference>
<keyword evidence="7 9" id="KW-0811">Translocation</keyword>
<name>A0ABU8RIT6_9ACTN</name>
<protein>
    <recommendedName>
        <fullName evidence="9">Sec-independent protein translocase protein TatA</fullName>
    </recommendedName>
</protein>
<evidence type="ECO:0000256" key="2">
    <source>
        <dbReference type="ARBA" id="ARBA00022448"/>
    </source>
</evidence>
<dbReference type="PANTHER" id="PTHR42982:SF8">
    <property type="entry name" value="SEC-INDEPENDENT PROTEIN TRANSLOCASE PROTEIN TATA"/>
    <property type="match status" value="1"/>
</dbReference>
<gene>
    <name evidence="9 11" type="primary">tatA</name>
    <name evidence="11" type="ORF">WDZ17_06695</name>
</gene>
<feature type="region of interest" description="Disordered" evidence="10">
    <location>
        <begin position="44"/>
        <end position="89"/>
    </location>
</feature>
<comment type="function">
    <text evidence="9">Part of the twin-arginine translocation (Tat) system that transports large folded proteins containing a characteristic twin-arginine motif in their signal peptide across membranes. TatA could form the protein-conducting channel of the Tat system.</text>
</comment>
<evidence type="ECO:0000313" key="11">
    <source>
        <dbReference type="EMBL" id="MEJ5944983.1"/>
    </source>
</evidence>
<comment type="similarity">
    <text evidence="9">Belongs to the TatA/E family.</text>
</comment>
<sequence length="89" mass="10082">MFRDITPLHILILLAVILLLFGAKRLPDLTRSIGKSMRIMKTEVKNLRDDDDDRDESSTAPKAAPAPLEGSAVDEARREQRDEQQHRTS</sequence>
<accession>A0ABU8RIT6</accession>
<dbReference type="PANTHER" id="PTHR42982">
    <property type="entry name" value="SEC-INDEPENDENT PROTEIN TRANSLOCASE PROTEIN TATA"/>
    <property type="match status" value="1"/>
</dbReference>
<evidence type="ECO:0000256" key="8">
    <source>
        <dbReference type="ARBA" id="ARBA00023136"/>
    </source>
</evidence>
<keyword evidence="5 9" id="KW-0653">Protein transport</keyword>
<dbReference type="RefSeq" id="WP_339574369.1">
    <property type="nucleotide sequence ID" value="NZ_JBBIAA010000005.1"/>
</dbReference>
<dbReference type="InterPro" id="IPR006312">
    <property type="entry name" value="TatA/E"/>
</dbReference>
<comment type="subunit">
    <text evidence="9">The Tat system comprises two distinct complexes: a TatABC complex, containing multiple copies of TatA, TatB and TatC subunits, and a separate TatA complex, containing only TatA subunits. Substrates initially bind to the TatABC complex, which probably triggers association of the separate TatA complex to form the active translocon.</text>
</comment>
<dbReference type="NCBIfam" id="NF001854">
    <property type="entry name" value="PRK00575.1"/>
    <property type="match status" value="1"/>
</dbReference>
<evidence type="ECO:0000313" key="12">
    <source>
        <dbReference type="Proteomes" id="UP001387100"/>
    </source>
</evidence>
<keyword evidence="3 9" id="KW-1003">Cell membrane</keyword>
<dbReference type="InterPro" id="IPR003369">
    <property type="entry name" value="TatA/B/E"/>
</dbReference>
<evidence type="ECO:0000256" key="1">
    <source>
        <dbReference type="ARBA" id="ARBA00004162"/>
    </source>
</evidence>
<reference evidence="11 12" key="1">
    <citation type="journal article" date="2017" name="Int. J. Syst. Evol. Microbiol.">
        <title>Pseudokineococcus basanitobsidens sp. nov., isolated from volcanic rock.</title>
        <authorList>
            <person name="Lee D.W."/>
            <person name="Park M.Y."/>
            <person name="Kim J.J."/>
            <person name="Kim B.S."/>
        </authorList>
    </citation>
    <scope>NUCLEOTIDE SEQUENCE [LARGE SCALE GENOMIC DNA]</scope>
    <source>
        <strain evidence="11 12">DSM 103726</strain>
    </source>
</reference>
<evidence type="ECO:0000256" key="5">
    <source>
        <dbReference type="ARBA" id="ARBA00022927"/>
    </source>
</evidence>
<keyword evidence="6 9" id="KW-1133">Transmembrane helix</keyword>
<keyword evidence="4 9" id="KW-0812">Transmembrane</keyword>
<evidence type="ECO:0000256" key="4">
    <source>
        <dbReference type="ARBA" id="ARBA00022692"/>
    </source>
</evidence>
<evidence type="ECO:0000256" key="7">
    <source>
        <dbReference type="ARBA" id="ARBA00023010"/>
    </source>
</evidence>
<feature type="compositionally biased region" description="Basic and acidic residues" evidence="10">
    <location>
        <begin position="74"/>
        <end position="89"/>
    </location>
</feature>
<dbReference type="EMBL" id="JBBIAA010000005">
    <property type="protein sequence ID" value="MEJ5944983.1"/>
    <property type="molecule type" value="Genomic_DNA"/>
</dbReference>
<organism evidence="11 12">
    <name type="scientific">Pseudokineococcus basanitobsidens</name>
    <dbReference type="NCBI Taxonomy" id="1926649"/>
    <lineage>
        <taxon>Bacteria</taxon>
        <taxon>Bacillati</taxon>
        <taxon>Actinomycetota</taxon>
        <taxon>Actinomycetes</taxon>
        <taxon>Kineosporiales</taxon>
        <taxon>Kineosporiaceae</taxon>
        <taxon>Pseudokineococcus</taxon>
    </lineage>
</organism>
<comment type="subcellular location">
    <subcellularLocation>
        <location evidence="1 9">Cell membrane</location>
        <topology evidence="1 9">Single-pass membrane protein</topology>
    </subcellularLocation>
</comment>
<evidence type="ECO:0000256" key="6">
    <source>
        <dbReference type="ARBA" id="ARBA00022989"/>
    </source>
</evidence>
<evidence type="ECO:0000256" key="9">
    <source>
        <dbReference type="HAMAP-Rule" id="MF_00236"/>
    </source>
</evidence>